<dbReference type="PANTHER" id="PTHR24148">
    <property type="entry name" value="ANKYRIN REPEAT DOMAIN-CONTAINING PROTEIN 39 HOMOLOG-RELATED"/>
    <property type="match status" value="1"/>
</dbReference>
<dbReference type="PANTHER" id="PTHR24148:SF64">
    <property type="entry name" value="HETEROKARYON INCOMPATIBILITY DOMAIN-CONTAINING PROTEIN"/>
    <property type="match status" value="1"/>
</dbReference>
<dbReference type="EMBL" id="KZ293452">
    <property type="protein sequence ID" value="PBK64270.1"/>
    <property type="molecule type" value="Genomic_DNA"/>
</dbReference>
<sequence length="606" mass="69213">MDLQQPTSAVDSEGESDDLSEQMLEDYDDDDEDKSSSGYNTKEEDKSPPQFTLSSLTETGKEESTVPVLKQWSYSGEIPVIPRALADTPCADLGVDGVLEKLNTLLGTSYALDSVISILDSYVAQKSDFGTAYAYLRHYWHDISMMEQYLRANEEQDRKMQGKMLIDGRITLRHVPPRRVWDLCANRVVPYWVAGELLGRPGIARAISHAWVDDGDRMNVMTPINGYEWPVPMPKGVNLDLIRIEMLNWCPKSFIEYTSFSCEFEPGYAWLDVLCLRQEGGRGEHLRMEEWKLDVPTIGSVYEDAERVVCYLSGLGRPLNFTLDDLQSDRCWFRRAWTLQEITKDAIIGGETGNDVMDGEVQRRFDEQLTSLREMIASGRILDLVFEMQNRVSTKPLDKVAGLAYLCNTGSLPIYNAQQSEADAWETLMDAMAPAFRAQLLFFYPMPGDGRKCWRPSWQQLMTNKIIVHQYPMPWWISRVFWTASTDPNWCEGYQIDSAEVRGLSEVPAEKKLRQGELAFKDVHGAPQTLKIVADHAYPIPDGLYTVIACTEYWYPYRNSQVNSWVVGWRRKDGNFEKLSVFRSADDEKAVFAEFGIKHRVKTVLC</sequence>
<organism evidence="2 3">
    <name type="scientific">Armillaria solidipes</name>
    <dbReference type="NCBI Taxonomy" id="1076256"/>
    <lineage>
        <taxon>Eukaryota</taxon>
        <taxon>Fungi</taxon>
        <taxon>Dikarya</taxon>
        <taxon>Basidiomycota</taxon>
        <taxon>Agaricomycotina</taxon>
        <taxon>Agaricomycetes</taxon>
        <taxon>Agaricomycetidae</taxon>
        <taxon>Agaricales</taxon>
        <taxon>Marasmiineae</taxon>
        <taxon>Physalacriaceae</taxon>
        <taxon>Armillaria</taxon>
    </lineage>
</organism>
<feature type="compositionally biased region" description="Polar residues" evidence="1">
    <location>
        <begin position="1"/>
        <end position="10"/>
    </location>
</feature>
<name>A0A2H3B3K6_9AGAR</name>
<feature type="compositionally biased region" description="Polar residues" evidence="1">
    <location>
        <begin position="49"/>
        <end position="58"/>
    </location>
</feature>
<accession>A0A2H3B3K6</accession>
<dbReference type="AlphaFoldDB" id="A0A2H3B3K6"/>
<keyword evidence="3" id="KW-1185">Reference proteome</keyword>
<dbReference type="InterPro" id="IPR052895">
    <property type="entry name" value="HetReg/Transcr_Mod"/>
</dbReference>
<feature type="region of interest" description="Disordered" evidence="1">
    <location>
        <begin position="1"/>
        <end position="59"/>
    </location>
</feature>
<evidence type="ECO:0000256" key="1">
    <source>
        <dbReference type="SAM" id="MobiDB-lite"/>
    </source>
</evidence>
<feature type="compositionally biased region" description="Acidic residues" evidence="1">
    <location>
        <begin position="12"/>
        <end position="33"/>
    </location>
</feature>
<protein>
    <recommendedName>
        <fullName evidence="4">Heterokaryon incompatibility domain-containing protein</fullName>
    </recommendedName>
</protein>
<proteinExistence type="predicted"/>
<gene>
    <name evidence="2" type="ORF">ARMSODRAFT_962129</name>
</gene>
<reference evidence="3" key="1">
    <citation type="journal article" date="2017" name="Nat. Ecol. Evol.">
        <title>Genome expansion and lineage-specific genetic innovations in the forest pathogenic fungi Armillaria.</title>
        <authorList>
            <person name="Sipos G."/>
            <person name="Prasanna A.N."/>
            <person name="Walter M.C."/>
            <person name="O'Connor E."/>
            <person name="Balint B."/>
            <person name="Krizsan K."/>
            <person name="Kiss B."/>
            <person name="Hess J."/>
            <person name="Varga T."/>
            <person name="Slot J."/>
            <person name="Riley R."/>
            <person name="Boka B."/>
            <person name="Rigling D."/>
            <person name="Barry K."/>
            <person name="Lee J."/>
            <person name="Mihaltcheva S."/>
            <person name="LaButti K."/>
            <person name="Lipzen A."/>
            <person name="Waldron R."/>
            <person name="Moloney N.M."/>
            <person name="Sperisen C."/>
            <person name="Kredics L."/>
            <person name="Vagvoelgyi C."/>
            <person name="Patrignani A."/>
            <person name="Fitzpatrick D."/>
            <person name="Nagy I."/>
            <person name="Doyle S."/>
            <person name="Anderson J.B."/>
            <person name="Grigoriev I.V."/>
            <person name="Gueldener U."/>
            <person name="Muensterkoetter M."/>
            <person name="Nagy L.G."/>
        </authorList>
    </citation>
    <scope>NUCLEOTIDE SEQUENCE [LARGE SCALE GENOMIC DNA]</scope>
    <source>
        <strain evidence="3">28-4</strain>
    </source>
</reference>
<evidence type="ECO:0000313" key="2">
    <source>
        <dbReference type="EMBL" id="PBK64270.1"/>
    </source>
</evidence>
<evidence type="ECO:0008006" key="4">
    <source>
        <dbReference type="Google" id="ProtNLM"/>
    </source>
</evidence>
<evidence type="ECO:0000313" key="3">
    <source>
        <dbReference type="Proteomes" id="UP000218334"/>
    </source>
</evidence>
<dbReference type="Proteomes" id="UP000218334">
    <property type="component" value="Unassembled WGS sequence"/>
</dbReference>